<sequence length="164" mass="18078">MKIKLFLLAGIVLLLIPFLAACGDTDSASESDNNNNQEEASTTEADNSEENGSDNSISITSEEASETSEKFLTLVSEGNYEEAEALYDEVMETEMAAGDLEAIWNEMETEFGAFTGFDYVDEQQADAYYTFIYEGAFGDQSTVFTVSINDNHEVAGFYIRPSQE</sequence>
<keyword evidence="5" id="KW-1185">Reference proteome</keyword>
<dbReference type="Proteomes" id="UP001597041">
    <property type="component" value="Unassembled WGS sequence"/>
</dbReference>
<feature type="compositionally biased region" description="Polar residues" evidence="1">
    <location>
        <begin position="26"/>
        <end position="45"/>
    </location>
</feature>
<proteinExistence type="predicted"/>
<reference evidence="5" key="1">
    <citation type="journal article" date="2019" name="Int. J. Syst. Evol. Microbiol.">
        <title>The Global Catalogue of Microorganisms (GCM) 10K type strain sequencing project: providing services to taxonomists for standard genome sequencing and annotation.</title>
        <authorList>
            <consortium name="The Broad Institute Genomics Platform"/>
            <consortium name="The Broad Institute Genome Sequencing Center for Infectious Disease"/>
            <person name="Wu L."/>
            <person name="Ma J."/>
        </authorList>
    </citation>
    <scope>NUCLEOTIDE SEQUENCE [LARGE SCALE GENOMIC DNA]</scope>
    <source>
        <strain evidence="5">CCUG 56608</strain>
    </source>
</reference>
<feature type="chain" id="PRO_5046518812" evidence="2">
    <location>
        <begin position="21"/>
        <end position="164"/>
    </location>
</feature>
<dbReference type="EMBL" id="JBHTKK010000005">
    <property type="protein sequence ID" value="MFD1065606.1"/>
    <property type="molecule type" value="Genomic_DNA"/>
</dbReference>
<evidence type="ECO:0000259" key="3">
    <source>
        <dbReference type="Pfam" id="PF13026"/>
    </source>
</evidence>
<comment type="caution">
    <text evidence="4">The sequence shown here is derived from an EMBL/GenBank/DDBJ whole genome shotgun (WGS) entry which is preliminary data.</text>
</comment>
<evidence type="ECO:0000256" key="1">
    <source>
        <dbReference type="SAM" id="MobiDB-lite"/>
    </source>
</evidence>
<dbReference type="Gene3D" id="3.10.450.590">
    <property type="match status" value="1"/>
</dbReference>
<dbReference type="PROSITE" id="PS51257">
    <property type="entry name" value="PROKAR_LIPOPROTEIN"/>
    <property type="match status" value="1"/>
</dbReference>
<feature type="signal peptide" evidence="2">
    <location>
        <begin position="1"/>
        <end position="20"/>
    </location>
</feature>
<protein>
    <submittedName>
        <fullName evidence="4">DUF3887 domain-containing protein</fullName>
    </submittedName>
</protein>
<dbReference type="Pfam" id="PF13026">
    <property type="entry name" value="DUF3887"/>
    <property type="match status" value="1"/>
</dbReference>
<evidence type="ECO:0000256" key="2">
    <source>
        <dbReference type="SAM" id="SignalP"/>
    </source>
</evidence>
<dbReference type="RefSeq" id="WP_379591200.1">
    <property type="nucleotide sequence ID" value="NZ_JBHTKK010000005.1"/>
</dbReference>
<evidence type="ECO:0000313" key="4">
    <source>
        <dbReference type="EMBL" id="MFD1065606.1"/>
    </source>
</evidence>
<evidence type="ECO:0000313" key="5">
    <source>
        <dbReference type="Proteomes" id="UP001597041"/>
    </source>
</evidence>
<dbReference type="InterPro" id="IPR024981">
    <property type="entry name" value="DUF3887"/>
</dbReference>
<keyword evidence="2" id="KW-0732">Signal</keyword>
<name>A0ABW3NGZ5_9BACI</name>
<accession>A0ABW3NGZ5</accession>
<feature type="domain" description="DUF3887" evidence="3">
    <location>
        <begin position="68"/>
        <end position="157"/>
    </location>
</feature>
<organism evidence="4 5">
    <name type="scientific">Oceanobacillus locisalsi</name>
    <dbReference type="NCBI Taxonomy" id="546107"/>
    <lineage>
        <taxon>Bacteria</taxon>
        <taxon>Bacillati</taxon>
        <taxon>Bacillota</taxon>
        <taxon>Bacilli</taxon>
        <taxon>Bacillales</taxon>
        <taxon>Bacillaceae</taxon>
        <taxon>Oceanobacillus</taxon>
    </lineage>
</organism>
<feature type="region of interest" description="Disordered" evidence="1">
    <location>
        <begin position="25"/>
        <end position="70"/>
    </location>
</feature>
<gene>
    <name evidence="4" type="ORF">ACFQ19_06175</name>
</gene>